<keyword evidence="11" id="KW-1185">Reference proteome</keyword>
<evidence type="ECO:0000313" key="10">
    <source>
        <dbReference type="EMBL" id="WWX25182.1"/>
    </source>
</evidence>
<evidence type="ECO:0000313" key="11">
    <source>
        <dbReference type="Proteomes" id="UP001375370"/>
    </source>
</evidence>
<dbReference type="GO" id="GO:0004519">
    <property type="term" value="F:endonuclease activity"/>
    <property type="evidence" value="ECO:0007669"/>
    <property type="project" value="UniProtKB-KW"/>
</dbReference>
<organism evidence="10 11">
    <name type="scientific">Candidatus Dehalogenimonas loeffleri</name>
    <dbReference type="NCBI Taxonomy" id="3127115"/>
    <lineage>
        <taxon>Bacteria</taxon>
        <taxon>Bacillati</taxon>
        <taxon>Chloroflexota</taxon>
        <taxon>Dehalococcoidia</taxon>
        <taxon>Dehalococcoidales</taxon>
        <taxon>Dehalococcoidaceae</taxon>
        <taxon>Dehalogenimonas</taxon>
    </lineage>
</organism>
<gene>
    <name evidence="7" type="primary">mutS2</name>
    <name evidence="7" type="synonym">rqcU</name>
    <name evidence="10" type="ORF">V8247_07940</name>
</gene>
<protein>
    <recommendedName>
        <fullName evidence="7">Endonuclease MutS2</fullName>
        <ecNumber evidence="7">3.1.-.-</ecNumber>
    </recommendedName>
    <alternativeName>
        <fullName evidence="7">Ribosome-associated protein quality control-upstream factor</fullName>
        <shortName evidence="7">RQC-upstream factor</shortName>
        <shortName evidence="7">RqcU</shortName>
        <ecNumber evidence="7">3.6.4.-</ecNumber>
    </alternativeName>
</protein>
<keyword evidence="4 7" id="KW-0067">ATP-binding</keyword>
<dbReference type="EMBL" id="CP146612">
    <property type="protein sequence ID" value="WWX25182.1"/>
    <property type="molecule type" value="Genomic_DNA"/>
</dbReference>
<dbReference type="NCBIfam" id="TIGR01069">
    <property type="entry name" value="mutS2"/>
    <property type="match status" value="1"/>
</dbReference>
<dbReference type="PROSITE" id="PS50828">
    <property type="entry name" value="SMR"/>
    <property type="match status" value="1"/>
</dbReference>
<keyword evidence="1 7" id="KW-0699">rRNA-binding</keyword>
<dbReference type="InterPro" id="IPR036187">
    <property type="entry name" value="DNA_mismatch_repair_MutS_sf"/>
</dbReference>
<dbReference type="PIRSF" id="PIRSF005814">
    <property type="entry name" value="MutS_YshD"/>
    <property type="match status" value="1"/>
</dbReference>
<evidence type="ECO:0000256" key="2">
    <source>
        <dbReference type="ARBA" id="ARBA00022741"/>
    </source>
</evidence>
<evidence type="ECO:0000256" key="3">
    <source>
        <dbReference type="ARBA" id="ARBA00022801"/>
    </source>
</evidence>
<dbReference type="PANTHER" id="PTHR48466">
    <property type="entry name" value="OS10G0509000 PROTEIN-RELATED"/>
    <property type="match status" value="1"/>
</dbReference>
<evidence type="ECO:0000256" key="8">
    <source>
        <dbReference type="SAM" id="Coils"/>
    </source>
</evidence>
<sequence>MQDKDLSLLEFPRIREIIAEFCHFELSRALVLKLLPSTDVDWIEARLAESAEARRILQHEPGLSAYGLSDVTEPLRFAHLGRGLEGKVLAEIRRNIGVLRQLKSGIGDTSADTPRLAAIAENIAGFSTLEKTMDRIITADGELQPGASPELLNIRNRLRAKRDEMTAKLQNLIQSEATRHYIQEPIITEREGRFSLAVKAEYKGEIKGIVHDISNSGATVFLEPFTALETGNEFKELEIMEAREIERILRELSAAVGNHAAAIISGLRAAAEIDYALAKARYAHQVKALEAAVYSNSSSEKGIIHLNNARHPLIGDSAIPLSIEIGKDFSIIVITGPNTGGKTVALKTLGLLSAMTQAGLPIPAESGSRLPVFSGIFADIGDEQSVQEALSTFSGHMNNIARIINLAKDGSLILLDELGASTDPQEGSALARAILLHLQVLGALGAVTSHFTDLKVFAHVTQGLQNASFEFDPDTLKPTYRLTLGSPGGSNAIATAARYGIPPTIIETARGLLSGGGRRLEELLNVLQEEKQRLEDQQKLISRERISLHNRQQILQTELSRLHDEKTGIIQTARDTIVEEISQLQKELRLARNTLEKERSTAALNQAKTISENVRTRLKQGIFSEISNEVAPDNELLKTGDRVWLKEAEIEADVVSVNDKTGQIEVSAGSLRFKLERQGVVKTNGISGKRPDTKVRILSAGKQIGIELDLRGKRADDIETLLDEYLNNAATANLPEVRVIHGYGTGVLRDIVRQQAARHPLVGNFFSAPRDQGGDGATVIRLK</sequence>
<dbReference type="InterPro" id="IPR000432">
    <property type="entry name" value="DNA_mismatch_repair_MutS_C"/>
</dbReference>
<feature type="coiled-coil region" evidence="8">
    <location>
        <begin position="517"/>
        <end position="547"/>
    </location>
</feature>
<keyword evidence="8" id="KW-0175">Coiled coil</keyword>
<dbReference type="HAMAP" id="MF_00092">
    <property type="entry name" value="MutS2"/>
    <property type="match status" value="1"/>
</dbReference>
<proteinExistence type="inferred from homology"/>
<evidence type="ECO:0000256" key="7">
    <source>
        <dbReference type="HAMAP-Rule" id="MF_00092"/>
    </source>
</evidence>
<accession>A0ABZ2J2N6</accession>
<keyword evidence="6 7" id="KW-0238">DNA-binding</keyword>
<evidence type="ECO:0000256" key="6">
    <source>
        <dbReference type="ARBA" id="ARBA00023125"/>
    </source>
</evidence>
<dbReference type="Pfam" id="PF01713">
    <property type="entry name" value="Smr"/>
    <property type="match status" value="1"/>
</dbReference>
<evidence type="ECO:0000256" key="1">
    <source>
        <dbReference type="ARBA" id="ARBA00022730"/>
    </source>
</evidence>
<feature type="binding site" evidence="7">
    <location>
        <begin position="336"/>
        <end position="343"/>
    </location>
    <ligand>
        <name>ATP</name>
        <dbReference type="ChEBI" id="CHEBI:30616"/>
    </ligand>
</feature>
<dbReference type="SUPFAM" id="SSF52540">
    <property type="entry name" value="P-loop containing nucleoside triphosphate hydrolases"/>
    <property type="match status" value="1"/>
</dbReference>
<keyword evidence="2 7" id="KW-0547">Nucleotide-binding</keyword>
<feature type="coiled-coil region" evidence="8">
    <location>
        <begin position="574"/>
        <end position="601"/>
    </location>
</feature>
<dbReference type="Pfam" id="PF00488">
    <property type="entry name" value="MutS_V"/>
    <property type="match status" value="1"/>
</dbReference>
<feature type="domain" description="Smr" evidence="9">
    <location>
        <begin position="708"/>
        <end position="783"/>
    </location>
</feature>
<comment type="function">
    <text evidence="7">Endonuclease that is involved in the suppression of homologous recombination and thus may have a key role in the control of bacterial genetic diversity.</text>
</comment>
<dbReference type="Proteomes" id="UP001375370">
    <property type="component" value="Chromosome"/>
</dbReference>
<dbReference type="InterPro" id="IPR002625">
    <property type="entry name" value="Smr_dom"/>
</dbReference>
<dbReference type="PROSITE" id="PS00486">
    <property type="entry name" value="DNA_MISMATCH_REPAIR_2"/>
    <property type="match status" value="1"/>
</dbReference>
<dbReference type="InterPro" id="IPR045076">
    <property type="entry name" value="MutS"/>
</dbReference>
<keyword evidence="3 7" id="KW-0378">Hydrolase</keyword>
<dbReference type="EC" id="3.1.-.-" evidence="7"/>
<dbReference type="InterPro" id="IPR036063">
    <property type="entry name" value="Smr_dom_sf"/>
</dbReference>
<dbReference type="InterPro" id="IPR005747">
    <property type="entry name" value="MutS2"/>
</dbReference>
<dbReference type="EC" id="3.6.4.-" evidence="7"/>
<comment type="function">
    <text evidence="7">Acts as a ribosome collision sensor, splitting the ribosome into its 2 subunits. Detects stalled/collided 70S ribosomes which it binds and splits by an ATP-hydrolysis driven conformational change. Acts upstream of the ribosome quality control system (RQC), a ribosome-associated complex that mediates the extraction of incompletely synthesized nascent chains from stalled ribosomes and their subsequent degradation. Probably generates substrates for RQC.</text>
</comment>
<comment type="similarity">
    <text evidence="7">Belongs to the DNA mismatch repair MutS family. MutS2 subfamily.</text>
</comment>
<dbReference type="Gene3D" id="3.40.50.300">
    <property type="entry name" value="P-loop containing nucleotide triphosphate hydrolases"/>
    <property type="match status" value="1"/>
</dbReference>
<dbReference type="PANTHER" id="PTHR48466:SF2">
    <property type="entry name" value="OS10G0509000 PROTEIN"/>
    <property type="match status" value="1"/>
</dbReference>
<dbReference type="InterPro" id="IPR027417">
    <property type="entry name" value="P-loop_NTPase"/>
</dbReference>
<dbReference type="SUPFAM" id="SSF160443">
    <property type="entry name" value="SMR domain-like"/>
    <property type="match status" value="1"/>
</dbReference>
<evidence type="ECO:0000256" key="4">
    <source>
        <dbReference type="ARBA" id="ARBA00022840"/>
    </source>
</evidence>
<keyword evidence="7" id="KW-0540">Nuclease</keyword>
<keyword evidence="5 7" id="KW-0694">RNA-binding</keyword>
<evidence type="ECO:0000259" key="9">
    <source>
        <dbReference type="PROSITE" id="PS50828"/>
    </source>
</evidence>
<dbReference type="SUPFAM" id="SSF48334">
    <property type="entry name" value="DNA repair protein MutS, domain III"/>
    <property type="match status" value="1"/>
</dbReference>
<dbReference type="RefSeq" id="WP_338737322.1">
    <property type="nucleotide sequence ID" value="NZ_CP146612.1"/>
</dbReference>
<dbReference type="SMART" id="SM00533">
    <property type="entry name" value="MUTSd"/>
    <property type="match status" value="1"/>
</dbReference>
<keyword evidence="7 10" id="KW-0255">Endonuclease</keyword>
<dbReference type="Gene3D" id="3.30.1370.110">
    <property type="match status" value="1"/>
</dbReference>
<evidence type="ECO:0000256" key="5">
    <source>
        <dbReference type="ARBA" id="ARBA00022884"/>
    </source>
</evidence>
<reference evidence="10 11" key="1">
    <citation type="submission" date="2024-03" db="EMBL/GenBank/DDBJ databases">
        <title>A Dehalogenimonas Isolated from Estuarine Sediments Dihaloeliminates Chlorinated Alkanes.</title>
        <authorList>
            <person name="Yang Y."/>
            <person name="Wang H."/>
        </authorList>
    </citation>
    <scope>NUCLEOTIDE SEQUENCE [LARGE SCALE GENOMIC DNA]</scope>
    <source>
        <strain evidence="10 11">W</strain>
    </source>
</reference>
<dbReference type="SMART" id="SM00534">
    <property type="entry name" value="MUTSac"/>
    <property type="match status" value="1"/>
</dbReference>
<comment type="subunit">
    <text evidence="7">Homodimer. Binds to stalled ribosomes, contacting rRNA.</text>
</comment>
<dbReference type="InterPro" id="IPR007696">
    <property type="entry name" value="DNA_mismatch_repair_MutS_core"/>
</dbReference>
<name>A0ABZ2J2N6_9CHLR</name>
<dbReference type="SMART" id="SM00463">
    <property type="entry name" value="SMR"/>
    <property type="match status" value="1"/>
</dbReference>